<feature type="domain" description="O-methyltransferase C-terminal" evidence="5">
    <location>
        <begin position="219"/>
        <end position="361"/>
    </location>
</feature>
<dbReference type="GeneID" id="81363731"/>
<dbReference type="AlphaFoldDB" id="A0A9X0BF74"/>
<organism evidence="6 7">
    <name type="scientific">Penicillium cosmopolitanum</name>
    <dbReference type="NCBI Taxonomy" id="1131564"/>
    <lineage>
        <taxon>Eukaryota</taxon>
        <taxon>Fungi</taxon>
        <taxon>Dikarya</taxon>
        <taxon>Ascomycota</taxon>
        <taxon>Pezizomycotina</taxon>
        <taxon>Eurotiomycetes</taxon>
        <taxon>Eurotiomycetidae</taxon>
        <taxon>Eurotiales</taxon>
        <taxon>Aspergillaceae</taxon>
        <taxon>Penicillium</taxon>
    </lineage>
</organism>
<keyword evidence="1" id="KW-0489">Methyltransferase</keyword>
<evidence type="ECO:0000256" key="1">
    <source>
        <dbReference type="ARBA" id="ARBA00022603"/>
    </source>
</evidence>
<dbReference type="GO" id="GO:0008171">
    <property type="term" value="F:O-methyltransferase activity"/>
    <property type="evidence" value="ECO:0007669"/>
    <property type="project" value="InterPro"/>
</dbReference>
<dbReference type="GO" id="GO:0032259">
    <property type="term" value="P:methylation"/>
    <property type="evidence" value="ECO:0007669"/>
    <property type="project" value="UniProtKB-KW"/>
</dbReference>
<dbReference type="InterPro" id="IPR016461">
    <property type="entry name" value="COMT-like"/>
</dbReference>
<proteinExistence type="predicted"/>
<dbReference type="PANTHER" id="PTHR43712:SF1">
    <property type="entry name" value="HYPOTHETICAL O-METHYLTRANSFERASE (EUROFUNG)-RELATED"/>
    <property type="match status" value="1"/>
</dbReference>
<evidence type="ECO:0000256" key="4">
    <source>
        <dbReference type="PIRSR" id="PIRSR005739-1"/>
    </source>
</evidence>
<keyword evidence="3" id="KW-0949">S-adenosyl-L-methionine</keyword>
<reference evidence="6" key="2">
    <citation type="journal article" date="2023" name="IMA Fungus">
        <title>Comparative genomic study of the Penicillium genus elucidates a diverse pangenome and 15 lateral gene transfer events.</title>
        <authorList>
            <person name="Petersen C."/>
            <person name="Sorensen T."/>
            <person name="Nielsen M.R."/>
            <person name="Sondergaard T.E."/>
            <person name="Sorensen J.L."/>
            <person name="Fitzpatrick D.A."/>
            <person name="Frisvad J.C."/>
            <person name="Nielsen K.L."/>
        </authorList>
    </citation>
    <scope>NUCLEOTIDE SEQUENCE</scope>
    <source>
        <strain evidence="6">IBT 29677</strain>
    </source>
</reference>
<dbReference type="Gene3D" id="1.10.10.10">
    <property type="entry name" value="Winged helix-like DNA-binding domain superfamily/Winged helix DNA-binding domain"/>
    <property type="match status" value="1"/>
</dbReference>
<name>A0A9X0BF74_9EURO</name>
<comment type="caution">
    <text evidence="6">The sequence shown here is derived from an EMBL/GenBank/DDBJ whole genome shotgun (WGS) entry which is preliminary data.</text>
</comment>
<keyword evidence="2" id="KW-0808">Transferase</keyword>
<gene>
    <name evidence="6" type="ORF">N7509_000104</name>
</gene>
<reference evidence="6" key="1">
    <citation type="submission" date="2022-12" db="EMBL/GenBank/DDBJ databases">
        <authorList>
            <person name="Petersen C."/>
        </authorList>
    </citation>
    <scope>NUCLEOTIDE SEQUENCE</scope>
    <source>
        <strain evidence="6">IBT 29677</strain>
    </source>
</reference>
<dbReference type="InterPro" id="IPR036388">
    <property type="entry name" value="WH-like_DNA-bd_sf"/>
</dbReference>
<dbReference type="Proteomes" id="UP001147747">
    <property type="component" value="Unassembled WGS sequence"/>
</dbReference>
<dbReference type="EMBL" id="JAPZBU010000001">
    <property type="protein sequence ID" value="KAJ5415006.1"/>
    <property type="molecule type" value="Genomic_DNA"/>
</dbReference>
<sequence>MEAIAQEIQKLHANTDEAGRGKINHELSVLLASFDTDWEKILKLAAGPLRLALVKVGVDQGIFHALNERSHTLPELIEKTGVAPYLLERILRGQASFGMIKEEGAKGFAANRFTTLLAGPNTSGAVTYIFDILRPIASAIPGFLSERNNPAITSTHDTVFQRAFNTELGGFEWMTGHPEHYGNLFQFLALRPNCEWVDAFPIEAEIGSFSNDPHVEKVLLVDVGGGTGAQSVAFRKKLPHVKGRVIVQEIAETLIHVGAKAPAGIEFMEYDCFTPQPIRGAKFYYLRYVMHLWQDERCVEALKVIITAMGPESRLIIDEAVIPDRDVPWQAACQSILMTAALAGAERTLTEWHNLLDAAGLKILNIFPYDLNMQSVIIAVPKYELGVVHT</sequence>
<accession>A0A9X0BF74</accession>
<keyword evidence="7" id="KW-1185">Reference proteome</keyword>
<protein>
    <recommendedName>
        <fullName evidence="5">O-methyltransferase C-terminal domain-containing protein</fullName>
    </recommendedName>
</protein>
<evidence type="ECO:0000256" key="2">
    <source>
        <dbReference type="ARBA" id="ARBA00022679"/>
    </source>
</evidence>
<evidence type="ECO:0000313" key="6">
    <source>
        <dbReference type="EMBL" id="KAJ5415006.1"/>
    </source>
</evidence>
<dbReference type="SUPFAM" id="SSF46785">
    <property type="entry name" value="Winged helix' DNA-binding domain"/>
    <property type="match status" value="1"/>
</dbReference>
<dbReference type="PROSITE" id="PS51683">
    <property type="entry name" value="SAM_OMT_II"/>
    <property type="match status" value="1"/>
</dbReference>
<dbReference type="InterPro" id="IPR029063">
    <property type="entry name" value="SAM-dependent_MTases_sf"/>
</dbReference>
<feature type="active site" description="Proton acceptor" evidence="4">
    <location>
        <position position="291"/>
    </location>
</feature>
<dbReference type="Gene3D" id="3.40.50.150">
    <property type="entry name" value="Vaccinia Virus protein VP39"/>
    <property type="match status" value="1"/>
</dbReference>
<dbReference type="OrthoDB" id="2410195at2759"/>
<dbReference type="Pfam" id="PF00891">
    <property type="entry name" value="Methyltransf_2"/>
    <property type="match status" value="1"/>
</dbReference>
<dbReference type="InterPro" id="IPR036390">
    <property type="entry name" value="WH_DNA-bd_sf"/>
</dbReference>
<evidence type="ECO:0000259" key="5">
    <source>
        <dbReference type="Pfam" id="PF00891"/>
    </source>
</evidence>
<dbReference type="InterPro" id="IPR001077">
    <property type="entry name" value="COMT_C"/>
</dbReference>
<dbReference type="PANTHER" id="PTHR43712">
    <property type="entry name" value="PUTATIVE (AFU_ORTHOLOGUE AFUA_4G14580)-RELATED"/>
    <property type="match status" value="1"/>
</dbReference>
<dbReference type="GO" id="GO:0044550">
    <property type="term" value="P:secondary metabolite biosynthetic process"/>
    <property type="evidence" value="ECO:0007669"/>
    <property type="project" value="UniProtKB-ARBA"/>
</dbReference>
<dbReference type="SUPFAM" id="SSF53335">
    <property type="entry name" value="S-adenosyl-L-methionine-dependent methyltransferases"/>
    <property type="match status" value="1"/>
</dbReference>
<dbReference type="CDD" id="cd02440">
    <property type="entry name" value="AdoMet_MTases"/>
    <property type="match status" value="1"/>
</dbReference>
<dbReference type="RefSeq" id="XP_056494852.1">
    <property type="nucleotide sequence ID" value="XM_056624751.1"/>
</dbReference>
<evidence type="ECO:0000313" key="7">
    <source>
        <dbReference type="Proteomes" id="UP001147747"/>
    </source>
</evidence>
<evidence type="ECO:0000256" key="3">
    <source>
        <dbReference type="ARBA" id="ARBA00022691"/>
    </source>
</evidence>